<comment type="similarity">
    <text evidence="3">Belongs to the complex I 75 kDa subunit family.</text>
</comment>
<dbReference type="SUPFAM" id="SSF54292">
    <property type="entry name" value="2Fe-2S ferredoxin-like"/>
    <property type="match status" value="1"/>
</dbReference>
<dbReference type="InterPro" id="IPR027467">
    <property type="entry name" value="MopterinOxRdtase_cofactor_BS"/>
</dbReference>
<keyword evidence="7" id="KW-0677">Repeat</keyword>
<keyword evidence="5" id="KW-0001">2Fe-2S</keyword>
<evidence type="ECO:0000256" key="7">
    <source>
        <dbReference type="ARBA" id="ARBA00022737"/>
    </source>
</evidence>
<keyword evidence="13" id="KW-0472">Membrane</keyword>
<evidence type="ECO:0000256" key="2">
    <source>
        <dbReference type="ARBA" id="ARBA00004370"/>
    </source>
</evidence>
<evidence type="ECO:0000256" key="11">
    <source>
        <dbReference type="ARBA" id="ARBA00023014"/>
    </source>
</evidence>
<dbReference type="Gene3D" id="2.20.25.90">
    <property type="entry name" value="ADC-like domains"/>
    <property type="match status" value="1"/>
</dbReference>
<protein>
    <submittedName>
        <fullName evidence="19">Molybdopterin-dependent oxidoreductase</fullName>
    </submittedName>
</protein>
<dbReference type="GO" id="GO:0043546">
    <property type="term" value="F:molybdopterin cofactor binding"/>
    <property type="evidence" value="ECO:0007669"/>
    <property type="project" value="InterPro"/>
</dbReference>
<dbReference type="PROSITE" id="PS51669">
    <property type="entry name" value="4FE4S_MOW_BIS_MGD"/>
    <property type="match status" value="1"/>
</dbReference>
<evidence type="ECO:0000256" key="10">
    <source>
        <dbReference type="ARBA" id="ARBA00023004"/>
    </source>
</evidence>
<dbReference type="InterPro" id="IPR006655">
    <property type="entry name" value="Mopterin_OxRdtase_prok_CS"/>
</dbReference>
<dbReference type="GO" id="GO:0003954">
    <property type="term" value="F:NADH dehydrogenase activity"/>
    <property type="evidence" value="ECO:0007669"/>
    <property type="project" value="TreeGrafter"/>
</dbReference>
<evidence type="ECO:0000256" key="6">
    <source>
        <dbReference type="ARBA" id="ARBA00022723"/>
    </source>
</evidence>
<feature type="domain" description="4Fe-4S ferredoxin-type" evidence="16">
    <location>
        <begin position="138"/>
        <end position="171"/>
    </location>
</feature>
<dbReference type="InterPro" id="IPR006963">
    <property type="entry name" value="Mopterin_OxRdtase_4Fe-4S_dom"/>
</dbReference>
<dbReference type="PANTHER" id="PTHR43105:SF14">
    <property type="entry name" value="FORMATE DEHYDROGENASE H"/>
    <property type="match status" value="1"/>
</dbReference>
<dbReference type="Gene3D" id="3.40.228.10">
    <property type="entry name" value="Dimethylsulfoxide Reductase, domain 2"/>
    <property type="match status" value="1"/>
</dbReference>
<dbReference type="InterPro" id="IPR036010">
    <property type="entry name" value="2Fe-2S_ferredoxin-like_sf"/>
</dbReference>
<dbReference type="Pfam" id="PF10588">
    <property type="entry name" value="NADH-G_4Fe-4S_3"/>
    <property type="match status" value="1"/>
</dbReference>
<dbReference type="SUPFAM" id="SSF54862">
    <property type="entry name" value="4Fe-4S ferredoxins"/>
    <property type="match status" value="1"/>
</dbReference>
<dbReference type="PROSITE" id="PS00198">
    <property type="entry name" value="4FE4S_FER_1"/>
    <property type="match status" value="1"/>
</dbReference>
<dbReference type="GO" id="GO:0046872">
    <property type="term" value="F:metal ion binding"/>
    <property type="evidence" value="ECO:0007669"/>
    <property type="project" value="UniProtKB-KW"/>
</dbReference>
<accession>A0AAW4L5J9</accession>
<dbReference type="CDD" id="cd00207">
    <property type="entry name" value="fer2"/>
    <property type="match status" value="1"/>
</dbReference>
<dbReference type="Gene3D" id="3.10.20.740">
    <property type="match status" value="1"/>
</dbReference>
<dbReference type="EMBL" id="JAHCVJ010000004">
    <property type="protein sequence ID" value="MBT0664827.1"/>
    <property type="molecule type" value="Genomic_DNA"/>
</dbReference>
<dbReference type="PROSITE" id="PS51085">
    <property type="entry name" value="2FE2S_FER_2"/>
    <property type="match status" value="1"/>
</dbReference>
<dbReference type="InterPro" id="IPR054351">
    <property type="entry name" value="NADH_UbQ_OxRdtase_ferredoxin"/>
</dbReference>
<dbReference type="GO" id="GO:0051539">
    <property type="term" value="F:4 iron, 4 sulfur cluster binding"/>
    <property type="evidence" value="ECO:0007669"/>
    <property type="project" value="UniProtKB-KW"/>
</dbReference>
<evidence type="ECO:0000259" key="15">
    <source>
        <dbReference type="PROSITE" id="PS51085"/>
    </source>
</evidence>
<dbReference type="PANTHER" id="PTHR43105">
    <property type="entry name" value="RESPIRATORY NITRATE REDUCTASE"/>
    <property type="match status" value="1"/>
</dbReference>
<dbReference type="FunFam" id="3.10.20.740:FF:000004">
    <property type="entry name" value="NADH-quinone oxidoreductase"/>
    <property type="match status" value="1"/>
</dbReference>
<dbReference type="PROSITE" id="PS00551">
    <property type="entry name" value="MOLYBDOPTERIN_PROK_1"/>
    <property type="match status" value="1"/>
</dbReference>
<evidence type="ECO:0000256" key="3">
    <source>
        <dbReference type="ARBA" id="ARBA00005404"/>
    </source>
</evidence>
<dbReference type="GO" id="GO:0016020">
    <property type="term" value="C:membrane"/>
    <property type="evidence" value="ECO:0007669"/>
    <property type="project" value="UniProtKB-SubCell"/>
</dbReference>
<evidence type="ECO:0000259" key="16">
    <source>
        <dbReference type="PROSITE" id="PS51379"/>
    </source>
</evidence>
<dbReference type="PROSITE" id="PS51379">
    <property type="entry name" value="4FE4S_FER_2"/>
    <property type="match status" value="2"/>
</dbReference>
<dbReference type="AlphaFoldDB" id="A0AAW4L5J9"/>
<keyword evidence="9" id="KW-0560">Oxidoreductase</keyword>
<dbReference type="InterPro" id="IPR001041">
    <property type="entry name" value="2Fe-2S_ferredoxin-type"/>
</dbReference>
<evidence type="ECO:0000313" key="20">
    <source>
        <dbReference type="Proteomes" id="UP000811899"/>
    </source>
</evidence>
<evidence type="ECO:0000256" key="5">
    <source>
        <dbReference type="ARBA" id="ARBA00022714"/>
    </source>
</evidence>
<name>A0AAW4L5J9_9BACT</name>
<evidence type="ECO:0000256" key="13">
    <source>
        <dbReference type="ARBA" id="ARBA00023136"/>
    </source>
</evidence>
<dbReference type="PROSITE" id="PS00490">
    <property type="entry name" value="MOLYBDOPTERIN_PROK_2"/>
    <property type="match status" value="1"/>
</dbReference>
<dbReference type="Pfam" id="PF22117">
    <property type="entry name" value="Fer4_Nqo3"/>
    <property type="match status" value="1"/>
</dbReference>
<comment type="subcellular location">
    <subcellularLocation>
        <location evidence="2">Membrane</location>
    </subcellularLocation>
</comment>
<keyword evidence="11" id="KW-0411">Iron-sulfur</keyword>
<dbReference type="FunFam" id="3.30.70.20:FF:000035">
    <property type="entry name" value="Iron hydrogenase 1"/>
    <property type="match status" value="1"/>
</dbReference>
<comment type="caution">
    <text evidence="19">The sequence shown here is derived from an EMBL/GenBank/DDBJ whole genome shotgun (WGS) entry which is preliminary data.</text>
</comment>
<dbReference type="Pfam" id="PF00384">
    <property type="entry name" value="Molybdopterin"/>
    <property type="match status" value="1"/>
</dbReference>
<dbReference type="PROSITE" id="PS51839">
    <property type="entry name" value="4FE4S_HC3"/>
    <property type="match status" value="1"/>
</dbReference>
<evidence type="ECO:0000256" key="1">
    <source>
        <dbReference type="ARBA" id="ARBA00001966"/>
    </source>
</evidence>
<dbReference type="Pfam" id="PF13510">
    <property type="entry name" value="Fer2_4"/>
    <property type="match status" value="1"/>
</dbReference>
<feature type="domain" description="2Fe-2S ferredoxin-type" evidence="15">
    <location>
        <begin position="1"/>
        <end position="79"/>
    </location>
</feature>
<dbReference type="RefSeq" id="WP_214171606.1">
    <property type="nucleotide sequence ID" value="NZ_JAHCVJ010000004.1"/>
</dbReference>
<dbReference type="Gene3D" id="3.40.50.740">
    <property type="match status" value="2"/>
</dbReference>
<evidence type="ECO:0000256" key="9">
    <source>
        <dbReference type="ARBA" id="ARBA00023002"/>
    </source>
</evidence>
<dbReference type="InterPro" id="IPR006656">
    <property type="entry name" value="Mopterin_OxRdtase"/>
</dbReference>
<dbReference type="Proteomes" id="UP000811899">
    <property type="component" value="Unassembled WGS sequence"/>
</dbReference>
<dbReference type="GO" id="GO:0022904">
    <property type="term" value="P:respiratory electron transport chain"/>
    <property type="evidence" value="ECO:0007669"/>
    <property type="project" value="TreeGrafter"/>
</dbReference>
<dbReference type="Gene3D" id="2.40.40.20">
    <property type="match status" value="1"/>
</dbReference>
<proteinExistence type="inferred from homology"/>
<evidence type="ECO:0000256" key="12">
    <source>
        <dbReference type="ARBA" id="ARBA00023027"/>
    </source>
</evidence>
<comment type="cofactor">
    <cofactor evidence="1">
        <name>[4Fe-4S] cluster</name>
        <dbReference type="ChEBI" id="CHEBI:49883"/>
    </cofactor>
</comment>
<evidence type="ECO:0000256" key="4">
    <source>
        <dbReference type="ARBA" id="ARBA00022485"/>
    </source>
</evidence>
<keyword evidence="8" id="KW-1278">Translocase</keyword>
<dbReference type="Pfam" id="PF04879">
    <property type="entry name" value="Molybdop_Fe4S4"/>
    <property type="match status" value="1"/>
</dbReference>
<dbReference type="InterPro" id="IPR017896">
    <property type="entry name" value="4Fe4S_Fe-S-bd"/>
</dbReference>
<keyword evidence="20" id="KW-1185">Reference proteome</keyword>
<keyword evidence="10" id="KW-0408">Iron</keyword>
<organism evidence="19 20">
    <name type="scientific">Geoanaerobacter pelophilus</name>
    <dbReference type="NCBI Taxonomy" id="60036"/>
    <lineage>
        <taxon>Bacteria</taxon>
        <taxon>Pseudomonadati</taxon>
        <taxon>Thermodesulfobacteriota</taxon>
        <taxon>Desulfuromonadia</taxon>
        <taxon>Geobacterales</taxon>
        <taxon>Geobacteraceae</taxon>
        <taxon>Geoanaerobacter</taxon>
    </lineage>
</organism>
<evidence type="ECO:0000259" key="18">
    <source>
        <dbReference type="PROSITE" id="PS51839"/>
    </source>
</evidence>
<dbReference type="SUPFAM" id="SSF50692">
    <property type="entry name" value="ADC-like"/>
    <property type="match status" value="1"/>
</dbReference>
<dbReference type="GO" id="GO:0051537">
    <property type="term" value="F:2 iron, 2 sulfur cluster binding"/>
    <property type="evidence" value="ECO:0007669"/>
    <property type="project" value="UniProtKB-KW"/>
</dbReference>
<feature type="domain" description="4Fe-4S ferredoxin-type" evidence="16">
    <location>
        <begin position="177"/>
        <end position="207"/>
    </location>
</feature>
<dbReference type="Pfam" id="PF01568">
    <property type="entry name" value="Molydop_binding"/>
    <property type="match status" value="1"/>
</dbReference>
<dbReference type="SMART" id="SM00926">
    <property type="entry name" value="Molybdop_Fe4S4"/>
    <property type="match status" value="1"/>
</dbReference>
<evidence type="ECO:0000256" key="8">
    <source>
        <dbReference type="ARBA" id="ARBA00022967"/>
    </source>
</evidence>
<dbReference type="SMART" id="SM00929">
    <property type="entry name" value="NADH-G_4Fe-4S_3"/>
    <property type="match status" value="1"/>
</dbReference>
<keyword evidence="4" id="KW-0004">4Fe-4S</keyword>
<dbReference type="InterPro" id="IPR019574">
    <property type="entry name" value="NADH_UbQ_OxRdtase_Gsu_4Fe4S-bd"/>
</dbReference>
<dbReference type="Gene3D" id="3.30.70.20">
    <property type="match status" value="1"/>
</dbReference>
<gene>
    <name evidence="19" type="ORF">KI809_10995</name>
</gene>
<comment type="cofactor">
    <cofactor evidence="14">
        <name>[2Fe-2S] cluster</name>
        <dbReference type="ChEBI" id="CHEBI:190135"/>
    </cofactor>
</comment>
<keyword evidence="6" id="KW-0479">Metal-binding</keyword>
<reference evidence="19 20" key="1">
    <citation type="submission" date="2021-05" db="EMBL/GenBank/DDBJ databases">
        <title>The draft genome of Geobacter pelophilus DSM 12255.</title>
        <authorList>
            <person name="Xu Z."/>
            <person name="Masuda Y."/>
            <person name="Itoh H."/>
            <person name="Senoo K."/>
        </authorList>
    </citation>
    <scope>NUCLEOTIDE SEQUENCE [LARGE SCALE GENOMIC DNA]</scope>
    <source>
        <strain evidence="19 20">DSM 12255</strain>
    </source>
</reference>
<dbReference type="InterPro" id="IPR009010">
    <property type="entry name" value="Asp_de-COase-like_dom_sf"/>
</dbReference>
<keyword evidence="12" id="KW-0520">NAD</keyword>
<evidence type="ECO:0000313" key="19">
    <source>
        <dbReference type="EMBL" id="MBT0664827.1"/>
    </source>
</evidence>
<sequence length="829" mass="88499">MVTLTIDDKQVTVSKDATIYDAAKAAGIRIPIICHDKKLQPFGGCRMCLVEVEQMKGRQIPACTTPVTEGMIVRTSTDEIIKARKMVLELLLLKHPIDCPVCDAAGDCDLQNLTYEYQVNANRFTDEKFNWKIDYENPLIERDMNRCVHCGKCARICDEIVCFGAYSFINRGIEAKIGTEFDGPLNCEFCGSCVSVCPVGALISRPFKFKARWWALNKVKTVCGYCGTGCQLTLGVKDNKVLTTVYDENQGFHNGQLCTRGRWGYQFVNSEKRLTTPLVKKNGALQPASWDEALAVVSSRLKEAKSSPDTLAALVTPRLTNEELLAFRKLFKDQLGCDNIDHSAGYAHSALTAGAKESLGYPSSPSVVADIQKTNLLLVIKTDAYDTHPVVGFEINLAVKRQGVDLRIISDKKGKLSRLPDATTYVHKPGTELALVNAIAKVIIDENLQDAAAVELINGFAAWKASLESVAIDQVAAQCGLQAEEIKSLATDYAKAEKSLILLPTGLGYPGHGKELAQALINLALLTGKVGKEGCGALILGEKNNSQGAADLSIHPTSGGKGAQAIIAGCAAGSVKTLFIAGENPVVSYPNRKQVEDALGKLEFLVVQDLFLTETAAKADVVLPVCSFAEKDGSYTSALGAVQRLNRAIPAVGSSRSDFQVLNDLYAALAGTPAFSDVNSAFQEIVATVPGYAGLSLDGLGDNGIVRPVSGKSSFVTVASTVPAAEPGKLALVTGSALNHSGTLSVYGEGPMLVCPEAFLELNREDAKALTVKDGEEVLVKSATGELRLKAKVGSRLPQGVVFAPYHFANASINTVTTGSAVTWVTVGK</sequence>
<evidence type="ECO:0000259" key="17">
    <source>
        <dbReference type="PROSITE" id="PS51669"/>
    </source>
</evidence>
<dbReference type="InterPro" id="IPR006657">
    <property type="entry name" value="MoPterin_dinucl-bd_dom"/>
</dbReference>
<dbReference type="InterPro" id="IPR050123">
    <property type="entry name" value="Prok_molybdopt-oxidoreductase"/>
</dbReference>
<feature type="domain" description="4Fe-4S His(Cys)3-ligated-type" evidence="18">
    <location>
        <begin position="79"/>
        <end position="118"/>
    </location>
</feature>
<dbReference type="InterPro" id="IPR017900">
    <property type="entry name" value="4Fe4S_Fe_S_CS"/>
</dbReference>
<evidence type="ECO:0000256" key="14">
    <source>
        <dbReference type="ARBA" id="ARBA00034078"/>
    </source>
</evidence>
<dbReference type="SUPFAM" id="SSF53706">
    <property type="entry name" value="Formate dehydrogenase/DMSO reductase, domains 1-3"/>
    <property type="match status" value="1"/>
</dbReference>
<feature type="domain" description="4Fe-4S Mo/W bis-MGD-type" evidence="17">
    <location>
        <begin position="216"/>
        <end position="272"/>
    </location>
</feature>